<evidence type="ECO:0000256" key="4">
    <source>
        <dbReference type="ARBA" id="ARBA00023242"/>
    </source>
</evidence>
<keyword evidence="4" id="KW-0539">Nucleus</keyword>
<proteinExistence type="inferred from homology"/>
<dbReference type="Pfam" id="PF05997">
    <property type="entry name" value="Nop52"/>
    <property type="match status" value="1"/>
</dbReference>
<evidence type="ECO:0000313" key="7">
    <source>
        <dbReference type="Proteomes" id="UP000478008"/>
    </source>
</evidence>
<dbReference type="Proteomes" id="UP000568158">
    <property type="component" value="Unassembled WGS sequence"/>
</dbReference>
<name>A0A3F2Y440_DEKBR</name>
<evidence type="ECO:0000256" key="1">
    <source>
        <dbReference type="ARBA" id="ARBA00004123"/>
    </source>
</evidence>
<dbReference type="STRING" id="5007.A0A3F2Y440"/>
<sequence length="269" mass="32064">MKTNAFVRKLASNDRRTRERAFKVLKQYLSSESHAESLNKLELEKLWKGLFYTMWFSDRPLPQKRLATKMSQLFSQCIPEEKFPAFVSAFWYIMSQEWSKVDKWRVDKYLLLMRYVVKECFEMLKQSKFEEKLLCRYLSALENGILSGDVKYAGVIVFHIVDVWLDEIEEVLFEDLEDSDEDTVKDTNEEEVRQKKREIIAKAPIDKLLEPMVNLYNKAPQKGLKKRIIENVFEDERLEEWGIDGSKYIGEKDESEKKLNEEDEEWHGF</sequence>
<keyword evidence="7" id="KW-1185">Reference proteome</keyword>
<dbReference type="EMBL" id="JABCYN010000030">
    <property type="protein sequence ID" value="KAF6009806.1"/>
    <property type="molecule type" value="Genomic_DNA"/>
</dbReference>
<protein>
    <submittedName>
        <fullName evidence="6">DEBR0S2_14532g1_1</fullName>
    </submittedName>
</protein>
<evidence type="ECO:0000256" key="3">
    <source>
        <dbReference type="ARBA" id="ARBA00022552"/>
    </source>
</evidence>
<evidence type="ECO:0000313" key="6">
    <source>
        <dbReference type="EMBL" id="VUG17713.1"/>
    </source>
</evidence>
<dbReference type="Proteomes" id="UP000478008">
    <property type="component" value="Unassembled WGS sequence"/>
</dbReference>
<dbReference type="PANTHER" id="PTHR13026:SF0">
    <property type="entry name" value="RIBOSOMAL RNA PROCESSING 1B"/>
    <property type="match status" value="1"/>
</dbReference>
<reference evidence="6 7" key="1">
    <citation type="submission" date="2019-07" db="EMBL/GenBank/DDBJ databases">
        <authorList>
            <person name="Friedrich A."/>
            <person name="Schacherer J."/>
        </authorList>
    </citation>
    <scope>NUCLEOTIDE SEQUENCE [LARGE SCALE GENOMIC DNA]</scope>
</reference>
<dbReference type="GO" id="GO:0006364">
    <property type="term" value="P:rRNA processing"/>
    <property type="evidence" value="ECO:0007669"/>
    <property type="project" value="UniProtKB-KW"/>
</dbReference>
<dbReference type="GO" id="GO:0030688">
    <property type="term" value="C:preribosome, small subunit precursor"/>
    <property type="evidence" value="ECO:0007669"/>
    <property type="project" value="InterPro"/>
</dbReference>
<evidence type="ECO:0000313" key="5">
    <source>
        <dbReference type="EMBL" id="KAF6009806.1"/>
    </source>
</evidence>
<comment type="similarity">
    <text evidence="2">Belongs to the RRP1 family.</text>
</comment>
<dbReference type="AlphaFoldDB" id="A0A3F2Y440"/>
<dbReference type="OMA" id="AMWFSDR"/>
<dbReference type="EMBL" id="CABFWN010000002">
    <property type="protein sequence ID" value="VUG17713.1"/>
    <property type="molecule type" value="Genomic_DNA"/>
</dbReference>
<gene>
    <name evidence="6" type="primary">RRP1</name>
    <name evidence="6" type="ORF">DEBR0S2_14532G</name>
    <name evidence="5" type="ORF">HII12_003352</name>
</gene>
<evidence type="ECO:0000313" key="8">
    <source>
        <dbReference type="Proteomes" id="UP000568158"/>
    </source>
</evidence>
<organism evidence="6 7">
    <name type="scientific">Dekkera bruxellensis</name>
    <name type="common">Brettanomyces custersii</name>
    <dbReference type="NCBI Taxonomy" id="5007"/>
    <lineage>
        <taxon>Eukaryota</taxon>
        <taxon>Fungi</taxon>
        <taxon>Dikarya</taxon>
        <taxon>Ascomycota</taxon>
        <taxon>Saccharomycotina</taxon>
        <taxon>Pichiomycetes</taxon>
        <taxon>Pichiales</taxon>
        <taxon>Pichiaceae</taxon>
        <taxon>Brettanomyces</taxon>
    </lineage>
</organism>
<reference evidence="5 8" key="2">
    <citation type="journal article" date="2020" name="Appl. Microbiol. Biotechnol.">
        <title>Targeted gene deletion in Brettanomyces bruxellensis with an expression-free CRISPR-Cas9 system.</title>
        <authorList>
            <person name="Varela C."/>
            <person name="Bartel C."/>
            <person name="Onetto C."/>
            <person name="Borneman A."/>
        </authorList>
    </citation>
    <scope>NUCLEOTIDE SEQUENCE [LARGE SCALE GENOMIC DNA]</scope>
    <source>
        <strain evidence="5 8">AWRI1613</strain>
    </source>
</reference>
<dbReference type="InterPro" id="IPR010301">
    <property type="entry name" value="RRP1"/>
</dbReference>
<accession>A0A3F2Y440</accession>
<dbReference type="PANTHER" id="PTHR13026">
    <property type="entry name" value="NNP-1 PROTEIN NOVEL NUCLEAR PROTEIN 1 NOP52"/>
    <property type="match status" value="1"/>
</dbReference>
<evidence type="ECO:0000256" key="2">
    <source>
        <dbReference type="ARBA" id="ARBA00006374"/>
    </source>
</evidence>
<comment type="subcellular location">
    <subcellularLocation>
        <location evidence="1">Nucleus</location>
    </subcellularLocation>
</comment>
<keyword evidence="3" id="KW-0698">rRNA processing</keyword>
<dbReference type="GO" id="GO:0005634">
    <property type="term" value="C:nucleus"/>
    <property type="evidence" value="ECO:0007669"/>
    <property type="project" value="UniProtKB-SubCell"/>
</dbReference>